<name>A0ABT1D2C9_9PROT</name>
<organism evidence="2 3">
    <name type="scientific">Siccirubricoccus soli</name>
    <dbReference type="NCBI Taxonomy" id="2899147"/>
    <lineage>
        <taxon>Bacteria</taxon>
        <taxon>Pseudomonadati</taxon>
        <taxon>Pseudomonadota</taxon>
        <taxon>Alphaproteobacteria</taxon>
        <taxon>Acetobacterales</taxon>
        <taxon>Roseomonadaceae</taxon>
        <taxon>Siccirubricoccus</taxon>
    </lineage>
</organism>
<gene>
    <name evidence="2" type="ORF">JYK14_07830</name>
</gene>
<feature type="region of interest" description="Disordered" evidence="1">
    <location>
        <begin position="155"/>
        <end position="175"/>
    </location>
</feature>
<dbReference type="RefSeq" id="WP_252952688.1">
    <property type="nucleotide sequence ID" value="NZ_JAFIRR010000045.1"/>
</dbReference>
<evidence type="ECO:0000313" key="2">
    <source>
        <dbReference type="EMBL" id="MCO6416079.1"/>
    </source>
</evidence>
<dbReference type="Proteomes" id="UP001523392">
    <property type="component" value="Unassembled WGS sequence"/>
</dbReference>
<comment type="caution">
    <text evidence="2">The sequence shown here is derived from an EMBL/GenBank/DDBJ whole genome shotgun (WGS) entry which is preliminary data.</text>
</comment>
<dbReference type="EMBL" id="JAFIRR010000045">
    <property type="protein sequence ID" value="MCO6416079.1"/>
    <property type="molecule type" value="Genomic_DNA"/>
</dbReference>
<protein>
    <recommendedName>
        <fullName evidence="4">Sigma-70 family RNA polymerase sigma factor</fullName>
    </recommendedName>
</protein>
<sequence>MADQGPAVATTAVRVRENPARRRERIARVSRALALAVVRTGPEDRRGLPFGRVVAEGLRALRPNLVADVSGAVLDAAAAAALEAVAEMDGGNLAELRAQIAQLRARLPLAYRVGEQDLARMREMRAQGRTFREIAEDTGLSVEQVRYLLGAKKRGGGRALLPAPDERQRIAGPED</sequence>
<proteinExistence type="predicted"/>
<accession>A0ABT1D2C9</accession>
<keyword evidence="3" id="KW-1185">Reference proteome</keyword>
<evidence type="ECO:0000313" key="3">
    <source>
        <dbReference type="Proteomes" id="UP001523392"/>
    </source>
</evidence>
<evidence type="ECO:0000256" key="1">
    <source>
        <dbReference type="SAM" id="MobiDB-lite"/>
    </source>
</evidence>
<evidence type="ECO:0008006" key="4">
    <source>
        <dbReference type="Google" id="ProtNLM"/>
    </source>
</evidence>
<reference evidence="2 3" key="1">
    <citation type="submission" date="2021-12" db="EMBL/GenBank/DDBJ databases">
        <title>Siccirubricoccus leaddurans sp. nov., a high concentration Zn2+ tolerance bacterium.</title>
        <authorList>
            <person name="Cao Y."/>
        </authorList>
    </citation>
    <scope>NUCLEOTIDE SEQUENCE [LARGE SCALE GENOMIC DNA]</scope>
    <source>
        <strain evidence="2 3">KC 17139</strain>
    </source>
</reference>